<feature type="binding site" evidence="1">
    <location>
        <position position="212"/>
    </location>
    <ligand>
        <name>Mg(2+)</name>
        <dbReference type="ChEBI" id="CHEBI:18420"/>
        <label>1</label>
        <note>catalytic</note>
    </ligand>
</feature>
<proteinExistence type="predicted"/>
<reference evidence="2 3" key="1">
    <citation type="submission" date="2019-08" db="EMBL/GenBank/DDBJ databases">
        <title>In-depth cultivation of the pig gut microbiome towards novel bacterial diversity and tailored functional studies.</title>
        <authorList>
            <person name="Wylensek D."/>
            <person name="Hitch T.C.A."/>
            <person name="Clavel T."/>
        </authorList>
    </citation>
    <scope>NUCLEOTIDE SEQUENCE [LARGE SCALE GENOMIC DNA]</scope>
    <source>
        <strain evidence="2 3">BBE-744-WT-12</strain>
    </source>
</reference>
<dbReference type="PANTHER" id="PTHR20854">
    <property type="entry name" value="INOSITOL MONOPHOSPHATASE"/>
    <property type="match status" value="1"/>
</dbReference>
<dbReference type="InterPro" id="IPR000760">
    <property type="entry name" value="Inositol_monophosphatase-like"/>
</dbReference>
<feature type="binding site" evidence="1">
    <location>
        <position position="65"/>
    </location>
    <ligand>
        <name>Mg(2+)</name>
        <dbReference type="ChEBI" id="CHEBI:18420"/>
        <label>1</label>
        <note>catalytic</note>
    </ligand>
</feature>
<gene>
    <name evidence="2" type="ORF">FYJ85_18195</name>
</gene>
<evidence type="ECO:0008006" key="4">
    <source>
        <dbReference type="Google" id="ProtNLM"/>
    </source>
</evidence>
<dbReference type="PRINTS" id="PR00377">
    <property type="entry name" value="IMPHPHTASES"/>
</dbReference>
<dbReference type="SUPFAM" id="SSF56655">
    <property type="entry name" value="Carbohydrate phosphatase"/>
    <property type="match status" value="1"/>
</dbReference>
<dbReference type="GO" id="GO:0006020">
    <property type="term" value="P:inositol metabolic process"/>
    <property type="evidence" value="ECO:0007669"/>
    <property type="project" value="TreeGrafter"/>
</dbReference>
<dbReference type="Proteomes" id="UP000435649">
    <property type="component" value="Unassembled WGS sequence"/>
</dbReference>
<dbReference type="AlphaFoldDB" id="A0A844G554"/>
<sequence length="282" mass="31191">MNRWKIDTVLALFREAGEIALRYYDDPPLEIKADHTPVTQADREIEALFAARFDRPAEALYLIGEETVDRRDEAYISAALAGECFVVDPIDGTAPYAAGVPLWGISLGYMRGGMLTEGAICLPARDEAFLTCRGSIFRARRVLSGAPEVEPFTPEPMRYTPAAPVCAAQNAARGWEISFPNQLFVWSTCVGVYDCLLRGKVYGMIQHCKLWDLAGGMPLLKLAGFEARGADGRELGLDVVSGGNFYLENGPHRWRQKDYVVIAPDRQGTEAIWNQVKAKNLS</sequence>
<evidence type="ECO:0000313" key="3">
    <source>
        <dbReference type="Proteomes" id="UP000435649"/>
    </source>
</evidence>
<organism evidence="2 3">
    <name type="scientific">Victivallis lenta</name>
    <dbReference type="NCBI Taxonomy" id="2606640"/>
    <lineage>
        <taxon>Bacteria</taxon>
        <taxon>Pseudomonadati</taxon>
        <taxon>Lentisphaerota</taxon>
        <taxon>Lentisphaeria</taxon>
        <taxon>Victivallales</taxon>
        <taxon>Victivallaceae</taxon>
        <taxon>Victivallis</taxon>
    </lineage>
</organism>
<evidence type="ECO:0000313" key="2">
    <source>
        <dbReference type="EMBL" id="MST98970.1"/>
    </source>
</evidence>
<name>A0A844G554_9BACT</name>
<keyword evidence="1" id="KW-0460">Magnesium</keyword>
<dbReference type="EMBL" id="VUNS01000026">
    <property type="protein sequence ID" value="MST98970.1"/>
    <property type="molecule type" value="Genomic_DNA"/>
</dbReference>
<dbReference type="GO" id="GO:0007165">
    <property type="term" value="P:signal transduction"/>
    <property type="evidence" value="ECO:0007669"/>
    <property type="project" value="TreeGrafter"/>
</dbReference>
<dbReference type="PANTHER" id="PTHR20854:SF4">
    <property type="entry name" value="INOSITOL-1-MONOPHOSPHATASE-RELATED"/>
    <property type="match status" value="1"/>
</dbReference>
<dbReference type="GO" id="GO:0046872">
    <property type="term" value="F:metal ion binding"/>
    <property type="evidence" value="ECO:0007669"/>
    <property type="project" value="UniProtKB-KW"/>
</dbReference>
<keyword evidence="3" id="KW-1185">Reference proteome</keyword>
<comment type="caution">
    <text evidence="2">The sequence shown here is derived from an EMBL/GenBank/DDBJ whole genome shotgun (WGS) entry which is preliminary data.</text>
</comment>
<feature type="binding site" evidence="1">
    <location>
        <position position="90"/>
    </location>
    <ligand>
        <name>Mg(2+)</name>
        <dbReference type="ChEBI" id="CHEBI:18420"/>
        <label>2</label>
    </ligand>
</feature>
<dbReference type="Gene3D" id="3.30.540.10">
    <property type="entry name" value="Fructose-1,6-Bisphosphatase, subunit A, domain 1"/>
    <property type="match status" value="1"/>
</dbReference>
<accession>A0A844G554</accession>
<evidence type="ECO:0000256" key="1">
    <source>
        <dbReference type="PIRSR" id="PIRSR600760-2"/>
    </source>
</evidence>
<dbReference type="Pfam" id="PF00459">
    <property type="entry name" value="Inositol_P"/>
    <property type="match status" value="1"/>
</dbReference>
<dbReference type="RefSeq" id="WP_154420026.1">
    <property type="nucleotide sequence ID" value="NZ_DBFCGB010000184.1"/>
</dbReference>
<feature type="binding site" evidence="1">
    <location>
        <position position="91"/>
    </location>
    <ligand>
        <name>Mg(2+)</name>
        <dbReference type="ChEBI" id="CHEBI:18420"/>
        <label>1</label>
        <note>catalytic</note>
    </ligand>
</feature>
<keyword evidence="1" id="KW-0479">Metal-binding</keyword>
<dbReference type="GO" id="GO:0008934">
    <property type="term" value="F:inositol monophosphate 1-phosphatase activity"/>
    <property type="evidence" value="ECO:0007669"/>
    <property type="project" value="TreeGrafter"/>
</dbReference>
<protein>
    <recommendedName>
        <fullName evidence="4">Myo-inositol-1(Or 4)-monophosphatase</fullName>
    </recommendedName>
</protein>
<feature type="binding site" evidence="1">
    <location>
        <position position="88"/>
    </location>
    <ligand>
        <name>Mg(2+)</name>
        <dbReference type="ChEBI" id="CHEBI:18420"/>
        <label>1</label>
        <note>catalytic</note>
    </ligand>
</feature>
<comment type="cofactor">
    <cofactor evidence="1">
        <name>Mg(2+)</name>
        <dbReference type="ChEBI" id="CHEBI:18420"/>
    </cofactor>
</comment>